<accession>A0ABT5X4I7</accession>
<proteinExistence type="predicted"/>
<dbReference type="InterPro" id="IPR002747">
    <property type="entry name" value="SAM_OH_AdoTrfase"/>
</dbReference>
<keyword evidence="3" id="KW-1185">Reference proteome</keyword>
<dbReference type="Gene3D" id="3.40.50.10790">
    <property type="entry name" value="S-adenosyl-l-methionine hydroxide adenosyltransferase, N-terminal"/>
    <property type="match status" value="1"/>
</dbReference>
<dbReference type="InterPro" id="IPR023228">
    <property type="entry name" value="SAM_OH_AdoTrfase_N_sf"/>
</dbReference>
<evidence type="ECO:0000313" key="2">
    <source>
        <dbReference type="EMBL" id="MDF0589612.1"/>
    </source>
</evidence>
<dbReference type="Proteomes" id="UP001220010">
    <property type="component" value="Unassembled WGS sequence"/>
</dbReference>
<dbReference type="RefSeq" id="WP_316965374.1">
    <property type="nucleotide sequence ID" value="NZ_JARFPK010000001.1"/>
</dbReference>
<dbReference type="EMBL" id="JARFPK010000001">
    <property type="protein sequence ID" value="MDF0589612.1"/>
    <property type="molecule type" value="Genomic_DNA"/>
</dbReference>
<reference evidence="2 3" key="1">
    <citation type="submission" date="2023-03" db="EMBL/GenBank/DDBJ databases">
        <title>WGS of Methanotrichaceae archaeon Mx.</title>
        <authorList>
            <person name="Sorokin D.Y."/>
            <person name="Merkel A.Y."/>
        </authorList>
    </citation>
    <scope>NUCLEOTIDE SEQUENCE [LARGE SCALE GENOMIC DNA]</scope>
    <source>
        <strain evidence="2 3">Mx</strain>
    </source>
</reference>
<dbReference type="PANTHER" id="PTHR35092:SF1">
    <property type="entry name" value="CHLORINASE MJ1651"/>
    <property type="match status" value="1"/>
</dbReference>
<name>A0ABT5X4I7_9EURY</name>
<dbReference type="SUPFAM" id="SSF102522">
    <property type="entry name" value="Bacterial fluorinating enzyme, N-terminal domain"/>
    <property type="match status" value="1"/>
</dbReference>
<dbReference type="PANTHER" id="PTHR35092">
    <property type="entry name" value="CHLORINASE MJ1651"/>
    <property type="match status" value="1"/>
</dbReference>
<comment type="caution">
    <text evidence="2">The sequence shown here is derived from an EMBL/GenBank/DDBJ whole genome shotgun (WGS) entry which is preliminary data.</text>
</comment>
<feature type="domain" description="S-adenosyl-l-methionine hydroxide adenosyltransferase N-terminal" evidence="1">
    <location>
        <begin position="2"/>
        <end position="99"/>
    </location>
</feature>
<evidence type="ECO:0000259" key="1">
    <source>
        <dbReference type="Pfam" id="PF01887"/>
    </source>
</evidence>
<dbReference type="InterPro" id="IPR046469">
    <property type="entry name" value="SAM_HAT_N"/>
</dbReference>
<sequence>MARLSTITHQVSAFDVAEGSYILAQAAWKFPPGTVFAAEVDPGVGGGARAIVLETADGKIFIAPDNGLFSGVMDDLGIASIRVITDPNLTAKGKTAPFEGLGSTDP</sequence>
<protein>
    <submittedName>
        <fullName evidence="2">SAM-dependent chlorinase/fluorinase</fullName>
    </submittedName>
</protein>
<gene>
    <name evidence="2" type="ORF">P0O15_00245</name>
</gene>
<organism evidence="2 3">
    <name type="scientific">Candidatus Methanocrinis natronophilus</name>
    <dbReference type="NCBI Taxonomy" id="3033396"/>
    <lineage>
        <taxon>Archaea</taxon>
        <taxon>Methanobacteriati</taxon>
        <taxon>Methanobacteriota</taxon>
        <taxon>Stenosarchaea group</taxon>
        <taxon>Methanomicrobia</taxon>
        <taxon>Methanotrichales</taxon>
        <taxon>Methanotrichaceae</taxon>
        <taxon>Methanocrinis</taxon>
    </lineage>
</organism>
<dbReference type="Pfam" id="PF01887">
    <property type="entry name" value="SAM_HAT_N"/>
    <property type="match status" value="1"/>
</dbReference>
<evidence type="ECO:0000313" key="3">
    <source>
        <dbReference type="Proteomes" id="UP001220010"/>
    </source>
</evidence>